<evidence type="ECO:0000259" key="1">
    <source>
        <dbReference type="Pfam" id="PF10979"/>
    </source>
</evidence>
<sequence>MEESTKDRILKLLELTRSENDGEALNALRKANDIREKEGLQWAELFQLSAPKSVLPPVFRNRPAPPKIVTVEMMFDQIFKRRLSDALHAKMEEMHYTYELTGQLSGDECSMLINTFNGNCA</sequence>
<accession>A0A7T0BUT2</accession>
<evidence type="ECO:0000313" key="2">
    <source>
        <dbReference type="EMBL" id="QPJ61397.1"/>
    </source>
</evidence>
<gene>
    <name evidence="2" type="ORF">G3M70_05645</name>
</gene>
<dbReference type="AlphaFoldDB" id="A0A7T0BUT2"/>
<reference evidence="2 3" key="1">
    <citation type="submission" date="2020-02" db="EMBL/GenBank/DDBJ databases">
        <title>Genomic and physiological characterization of two novel Nitrospinaceae genera.</title>
        <authorList>
            <person name="Mueller A.J."/>
            <person name="Jung M.-Y."/>
            <person name="Strachan C.R."/>
            <person name="Herbold C.W."/>
            <person name="Kirkegaard R.H."/>
            <person name="Daims H."/>
        </authorList>
    </citation>
    <scope>NUCLEOTIDE SEQUENCE [LARGE SCALE GENOMIC DNA]</scope>
    <source>
        <strain evidence="2">EB</strain>
    </source>
</reference>
<organism evidence="2 3">
    <name type="scientific">Candidatus Nitronauta litoralis</name>
    <dbReference type="NCBI Taxonomy" id="2705533"/>
    <lineage>
        <taxon>Bacteria</taxon>
        <taxon>Pseudomonadati</taxon>
        <taxon>Nitrospinota/Tectimicrobiota group</taxon>
        <taxon>Nitrospinota</taxon>
        <taxon>Nitrospinia</taxon>
        <taxon>Nitrospinales</taxon>
        <taxon>Nitrospinaceae</taxon>
        <taxon>Candidatus Nitronauta</taxon>
    </lineage>
</organism>
<evidence type="ECO:0000313" key="3">
    <source>
        <dbReference type="Proteomes" id="UP000594688"/>
    </source>
</evidence>
<dbReference type="EMBL" id="CP048685">
    <property type="protein sequence ID" value="QPJ61397.1"/>
    <property type="molecule type" value="Genomic_DNA"/>
</dbReference>
<proteinExistence type="predicted"/>
<name>A0A7T0BUT2_9BACT</name>
<dbReference type="Pfam" id="PF10979">
    <property type="entry name" value="DUF2786"/>
    <property type="match status" value="1"/>
</dbReference>
<dbReference type="InterPro" id="IPR024498">
    <property type="entry name" value="DUF2786"/>
</dbReference>
<feature type="domain" description="DUF2786" evidence="1">
    <location>
        <begin position="6"/>
        <end position="39"/>
    </location>
</feature>
<dbReference type="KEGG" id="nli:G3M70_05645"/>
<protein>
    <submittedName>
        <fullName evidence="2">DUF2786 domain-containing protein</fullName>
    </submittedName>
</protein>
<dbReference type="Proteomes" id="UP000594688">
    <property type="component" value="Chromosome"/>
</dbReference>